<dbReference type="GO" id="GO:0000976">
    <property type="term" value="F:transcription cis-regulatory region binding"/>
    <property type="evidence" value="ECO:0007669"/>
    <property type="project" value="TreeGrafter"/>
</dbReference>
<dbReference type="PANTHER" id="PTHR30055:SF160">
    <property type="entry name" value="TRANSCRIPTIONAL REGULATORY PROTEIN (PROBABLY ASNC-FAMILY)-RELATED"/>
    <property type="match status" value="1"/>
</dbReference>
<keyword evidence="3" id="KW-0804">Transcription</keyword>
<organism evidence="5">
    <name type="scientific">freshwater metagenome</name>
    <dbReference type="NCBI Taxonomy" id="449393"/>
    <lineage>
        <taxon>unclassified sequences</taxon>
        <taxon>metagenomes</taxon>
        <taxon>ecological metagenomes</taxon>
    </lineage>
</organism>
<evidence type="ECO:0000256" key="2">
    <source>
        <dbReference type="ARBA" id="ARBA00023125"/>
    </source>
</evidence>
<proteinExistence type="predicted"/>
<dbReference type="GO" id="GO:0003700">
    <property type="term" value="F:DNA-binding transcription factor activity"/>
    <property type="evidence" value="ECO:0007669"/>
    <property type="project" value="TreeGrafter"/>
</dbReference>
<protein>
    <submittedName>
        <fullName evidence="5">Unannotated protein</fullName>
    </submittedName>
</protein>
<evidence type="ECO:0000313" key="5">
    <source>
        <dbReference type="EMBL" id="CAB4923237.1"/>
    </source>
</evidence>
<dbReference type="InterPro" id="IPR050109">
    <property type="entry name" value="HTH-type_TetR-like_transc_reg"/>
</dbReference>
<dbReference type="Pfam" id="PF00440">
    <property type="entry name" value="TetR_N"/>
    <property type="match status" value="1"/>
</dbReference>
<dbReference type="InterPro" id="IPR036271">
    <property type="entry name" value="Tet_transcr_reg_TetR-rel_C_sf"/>
</dbReference>
<gene>
    <name evidence="5" type="ORF">UFOPK3610_01534</name>
</gene>
<evidence type="ECO:0000256" key="3">
    <source>
        <dbReference type="ARBA" id="ARBA00023163"/>
    </source>
</evidence>
<dbReference type="SUPFAM" id="SSF48498">
    <property type="entry name" value="Tetracyclin repressor-like, C-terminal domain"/>
    <property type="match status" value="1"/>
</dbReference>
<reference evidence="5" key="1">
    <citation type="submission" date="2020-05" db="EMBL/GenBank/DDBJ databases">
        <authorList>
            <person name="Chiriac C."/>
            <person name="Salcher M."/>
            <person name="Ghai R."/>
            <person name="Kavagutti S V."/>
        </authorList>
    </citation>
    <scope>NUCLEOTIDE SEQUENCE</scope>
</reference>
<dbReference type="InterPro" id="IPR001647">
    <property type="entry name" value="HTH_TetR"/>
</dbReference>
<dbReference type="Gene3D" id="1.10.357.10">
    <property type="entry name" value="Tetracycline Repressor, domain 2"/>
    <property type="match status" value="1"/>
</dbReference>
<dbReference type="PRINTS" id="PR00455">
    <property type="entry name" value="HTHTETR"/>
</dbReference>
<keyword evidence="1" id="KW-0805">Transcription regulation</keyword>
<dbReference type="PANTHER" id="PTHR30055">
    <property type="entry name" value="HTH-TYPE TRANSCRIPTIONAL REGULATOR RUTR"/>
    <property type="match status" value="1"/>
</dbReference>
<accession>A0A6J7HPW4</accession>
<dbReference type="EMBL" id="CAFBMR010000077">
    <property type="protein sequence ID" value="CAB4923237.1"/>
    <property type="molecule type" value="Genomic_DNA"/>
</dbReference>
<dbReference type="FunFam" id="1.10.10.60:FF:000141">
    <property type="entry name" value="TetR family transcriptional regulator"/>
    <property type="match status" value="1"/>
</dbReference>
<name>A0A6J7HPW4_9ZZZZ</name>
<feature type="domain" description="HTH tetR-type" evidence="4">
    <location>
        <begin position="43"/>
        <end position="103"/>
    </location>
</feature>
<dbReference type="PROSITE" id="PS50977">
    <property type="entry name" value="HTH_TETR_2"/>
    <property type="match status" value="1"/>
</dbReference>
<keyword evidence="2" id="KW-0238">DNA-binding</keyword>
<evidence type="ECO:0000256" key="1">
    <source>
        <dbReference type="ARBA" id="ARBA00023015"/>
    </source>
</evidence>
<sequence>MAHLRIAYGAATPICPRYDRDMTAEPSAAARPDPARGIRLPREERRTQLMAAAREVFVECGYHAAAMDDIADRASVSKPVLYQHFPSKLDLYLALLEEGIETLINSVHHARESTHDNKKRVHATMTAYFAFVAEPAGASRLVFESDLTREPAVAEKVLQVDQACSQMVSAVIVEDTGLSSAQAELLASGLLGLAEAAARRWLRDCVESPDTSISLEEAADLVGSLAWRGIRSFPLSHPPSA</sequence>
<dbReference type="SUPFAM" id="SSF46689">
    <property type="entry name" value="Homeodomain-like"/>
    <property type="match status" value="1"/>
</dbReference>
<evidence type="ECO:0000259" key="4">
    <source>
        <dbReference type="PROSITE" id="PS50977"/>
    </source>
</evidence>
<dbReference type="InterPro" id="IPR009057">
    <property type="entry name" value="Homeodomain-like_sf"/>
</dbReference>
<dbReference type="AlphaFoldDB" id="A0A6J7HPW4"/>